<dbReference type="EMBL" id="CAXKWB010039651">
    <property type="protein sequence ID" value="CAL4153432.1"/>
    <property type="molecule type" value="Genomic_DNA"/>
</dbReference>
<keyword evidence="2" id="KW-1185">Reference proteome</keyword>
<accession>A0AAV2S1J3</accession>
<comment type="caution">
    <text evidence="1">The sequence shown here is derived from an EMBL/GenBank/DDBJ whole genome shotgun (WGS) entry which is preliminary data.</text>
</comment>
<evidence type="ECO:0000313" key="1">
    <source>
        <dbReference type="EMBL" id="CAL4153432.1"/>
    </source>
</evidence>
<protein>
    <submittedName>
        <fullName evidence="1">Uncharacterized protein</fullName>
    </submittedName>
</protein>
<feature type="non-terminal residue" evidence="1">
    <location>
        <position position="142"/>
    </location>
</feature>
<feature type="non-terminal residue" evidence="1">
    <location>
        <position position="1"/>
    </location>
</feature>
<evidence type="ECO:0000313" key="2">
    <source>
        <dbReference type="Proteomes" id="UP001497623"/>
    </source>
</evidence>
<organism evidence="1 2">
    <name type="scientific">Meganyctiphanes norvegica</name>
    <name type="common">Northern krill</name>
    <name type="synonym">Thysanopoda norvegica</name>
    <dbReference type="NCBI Taxonomy" id="48144"/>
    <lineage>
        <taxon>Eukaryota</taxon>
        <taxon>Metazoa</taxon>
        <taxon>Ecdysozoa</taxon>
        <taxon>Arthropoda</taxon>
        <taxon>Crustacea</taxon>
        <taxon>Multicrustacea</taxon>
        <taxon>Malacostraca</taxon>
        <taxon>Eumalacostraca</taxon>
        <taxon>Eucarida</taxon>
        <taxon>Euphausiacea</taxon>
        <taxon>Euphausiidae</taxon>
        <taxon>Meganyctiphanes</taxon>
    </lineage>
</organism>
<name>A0AAV2S1J3_MEGNR</name>
<gene>
    <name evidence="1" type="ORF">MNOR_LOCUS31171</name>
</gene>
<dbReference type="Proteomes" id="UP001497623">
    <property type="component" value="Unassembled WGS sequence"/>
</dbReference>
<sequence length="142" mass="16198">EFVKENDNIICNEELQIKHWRRVIEDATKSISKRRIANEKVQMKNMEASKRNLEKATTKKTIIQNSNNIETVSTSVKQWMHEVSKEYDLNKFTPFDDNSSAPANILKVISNGKTVGAETTIKGTKSIAKLTSVLGKLHMHHF</sequence>
<dbReference type="AlphaFoldDB" id="A0AAV2S1J3"/>
<proteinExistence type="predicted"/>
<reference evidence="1 2" key="1">
    <citation type="submission" date="2024-05" db="EMBL/GenBank/DDBJ databases">
        <authorList>
            <person name="Wallberg A."/>
        </authorList>
    </citation>
    <scope>NUCLEOTIDE SEQUENCE [LARGE SCALE GENOMIC DNA]</scope>
</reference>